<feature type="compositionally biased region" description="Low complexity" evidence="1">
    <location>
        <begin position="32"/>
        <end position="47"/>
    </location>
</feature>
<feature type="signal peptide" evidence="2">
    <location>
        <begin position="1"/>
        <end position="21"/>
    </location>
</feature>
<evidence type="ECO:0000256" key="2">
    <source>
        <dbReference type="SAM" id="SignalP"/>
    </source>
</evidence>
<name>A0ABQ1FDP1_9SPHN</name>
<evidence type="ECO:0008006" key="5">
    <source>
        <dbReference type="Google" id="ProtNLM"/>
    </source>
</evidence>
<proteinExistence type="predicted"/>
<accession>A0ABQ1FDP1</accession>
<dbReference type="Proteomes" id="UP000603317">
    <property type="component" value="Unassembled WGS sequence"/>
</dbReference>
<keyword evidence="2" id="KW-0732">Signal</keyword>
<evidence type="ECO:0000313" key="3">
    <source>
        <dbReference type="EMBL" id="GGA06933.1"/>
    </source>
</evidence>
<evidence type="ECO:0000256" key="1">
    <source>
        <dbReference type="SAM" id="MobiDB-lite"/>
    </source>
</evidence>
<feature type="region of interest" description="Disordered" evidence="1">
    <location>
        <begin position="26"/>
        <end position="50"/>
    </location>
</feature>
<evidence type="ECO:0000313" key="4">
    <source>
        <dbReference type="Proteomes" id="UP000603317"/>
    </source>
</evidence>
<dbReference type="RefSeq" id="WP_188642205.1">
    <property type="nucleotide sequence ID" value="NZ_BMID01000001.1"/>
</dbReference>
<feature type="region of interest" description="Disordered" evidence="1">
    <location>
        <begin position="131"/>
        <end position="158"/>
    </location>
</feature>
<protein>
    <recommendedName>
        <fullName evidence="5">Lipoprotein</fullName>
    </recommendedName>
</protein>
<keyword evidence="4" id="KW-1185">Reference proteome</keyword>
<feature type="chain" id="PRO_5045946894" description="Lipoprotein" evidence="2">
    <location>
        <begin position="22"/>
        <end position="158"/>
    </location>
</feature>
<comment type="caution">
    <text evidence="3">The sequence shown here is derived from an EMBL/GenBank/DDBJ whole genome shotgun (WGS) entry which is preliminary data.</text>
</comment>
<gene>
    <name evidence="3" type="ORF">GCM10010923_16120</name>
</gene>
<sequence length="158" mass="16494">MMKTPALFAAALVLAISGCDAAPDTPVDGDIPAADNAADSAPPADEAGNADSADALRAIPARFLGAWDYVEGNCDPTSDLRMEIGQRRIVFYESVGDVTGIRAEGEDAIVVDMNMSGEGETWTQSTKLTLEDGGDRLVPSEAGDDGGYEPMPRKRCAA</sequence>
<dbReference type="PROSITE" id="PS51257">
    <property type="entry name" value="PROKAR_LIPOPROTEIN"/>
    <property type="match status" value="1"/>
</dbReference>
<dbReference type="EMBL" id="BMID01000001">
    <property type="protein sequence ID" value="GGA06933.1"/>
    <property type="molecule type" value="Genomic_DNA"/>
</dbReference>
<reference evidence="4" key="1">
    <citation type="journal article" date="2019" name="Int. J. Syst. Evol. Microbiol.">
        <title>The Global Catalogue of Microorganisms (GCM) 10K type strain sequencing project: providing services to taxonomists for standard genome sequencing and annotation.</title>
        <authorList>
            <consortium name="The Broad Institute Genomics Platform"/>
            <consortium name="The Broad Institute Genome Sequencing Center for Infectious Disease"/>
            <person name="Wu L."/>
            <person name="Ma J."/>
        </authorList>
    </citation>
    <scope>NUCLEOTIDE SEQUENCE [LARGE SCALE GENOMIC DNA]</scope>
    <source>
        <strain evidence="4">CGMCC 1.15297</strain>
    </source>
</reference>
<organism evidence="3 4">
    <name type="scientific">Blastomonas marina</name>
    <dbReference type="NCBI Taxonomy" id="1867408"/>
    <lineage>
        <taxon>Bacteria</taxon>
        <taxon>Pseudomonadati</taxon>
        <taxon>Pseudomonadota</taxon>
        <taxon>Alphaproteobacteria</taxon>
        <taxon>Sphingomonadales</taxon>
        <taxon>Sphingomonadaceae</taxon>
        <taxon>Blastomonas</taxon>
    </lineage>
</organism>